<gene>
    <name evidence="2" type="ORF">AX774_g4204</name>
</gene>
<dbReference type="SUPFAM" id="SSF57756">
    <property type="entry name" value="Retrovirus zinc finger-like domains"/>
    <property type="match status" value="1"/>
</dbReference>
<sequence length="647" mass="73970">MITPTVFEADQGHDPEEWTDNFRLVAKQNGWSEDDWVDLARLYLGKKEVLWYKKSKGTFTDWKAFSKAMKNKFTIKESKTRIWDRLKDIRQADFSSIEELEYEVEQLCTKAGIIDNDMRINLLISTLNPDCKESVESIEYTSWDAVVAHVQKFQRTRKDAKMKMEGVGVKIKEATRNAASKQGKTIKEMAKDQAPYAAMIKKFEEMSVNLLSRVDEAIDKKLKSYNTANTRSYTCYFCQEEGHRRFECQKWKAQQNKGSKEEAGTNVNYIDLVKMDDVKDQEIFAVEKRGYAQNDKSSDQRPSKRANRTVTQERNMTSAEATEVEKEIEEVREDIPLRAQLTKRYYNKVVDGNKKFSLKEELEKVYPKINLIQLLNTSPSLSKELVKICDRAEAAEINEIQLQEKKTTNCRALVEVFGQEIMAVIDTGAACSVVSINMIDEWGVGVESSSKQIIVTADGKRHPTLGKVNRVPVKIASFVFPANLVVMSKNEGTLILGTDWLVQHRASINLRVPEIRFPIENAEVISRLVTSNEVQEIESEIYLMLKEGPECKEDFIDENTRKVLAEYDDIFVEDISDLKQTDVAEHRIELEVDKPILEVDRRASRGSNTAKDITNDCTSTGPSGLGTGICHHYGCIYARDWSRTFAR</sequence>
<dbReference type="Proteomes" id="UP000188320">
    <property type="component" value="Unassembled WGS sequence"/>
</dbReference>
<dbReference type="Gene3D" id="2.40.70.10">
    <property type="entry name" value="Acid Proteases"/>
    <property type="match status" value="1"/>
</dbReference>
<organism evidence="2 3">
    <name type="scientific">Zancudomyces culisetae</name>
    <name type="common">Gut fungus</name>
    <name type="synonym">Smittium culisetae</name>
    <dbReference type="NCBI Taxonomy" id="1213189"/>
    <lineage>
        <taxon>Eukaryota</taxon>
        <taxon>Fungi</taxon>
        <taxon>Fungi incertae sedis</taxon>
        <taxon>Zoopagomycota</taxon>
        <taxon>Kickxellomycotina</taxon>
        <taxon>Harpellomycetes</taxon>
        <taxon>Harpellales</taxon>
        <taxon>Legeriomycetaceae</taxon>
        <taxon>Zancudomyces</taxon>
    </lineage>
</organism>
<proteinExistence type="predicted"/>
<keyword evidence="3" id="KW-1185">Reference proteome</keyword>
<name>A0A1R1PMX9_ZANCU</name>
<evidence type="ECO:0000256" key="1">
    <source>
        <dbReference type="SAM" id="MobiDB-lite"/>
    </source>
</evidence>
<dbReference type="PANTHER" id="PTHR33223">
    <property type="entry name" value="CCHC-TYPE DOMAIN-CONTAINING PROTEIN"/>
    <property type="match status" value="1"/>
</dbReference>
<dbReference type="AlphaFoldDB" id="A0A1R1PMX9"/>
<feature type="compositionally biased region" description="Basic and acidic residues" evidence="1">
    <location>
        <begin position="289"/>
        <end position="302"/>
    </location>
</feature>
<evidence type="ECO:0000313" key="3">
    <source>
        <dbReference type="Proteomes" id="UP000188320"/>
    </source>
</evidence>
<dbReference type="EMBL" id="LSSK01000693">
    <property type="protein sequence ID" value="OMH82317.1"/>
    <property type="molecule type" value="Genomic_DNA"/>
</dbReference>
<dbReference type="GO" id="GO:0003676">
    <property type="term" value="F:nucleic acid binding"/>
    <property type="evidence" value="ECO:0007669"/>
    <property type="project" value="InterPro"/>
</dbReference>
<dbReference type="PANTHER" id="PTHR33223:SF6">
    <property type="entry name" value="CCHC-TYPE DOMAIN-CONTAINING PROTEIN"/>
    <property type="match status" value="1"/>
</dbReference>
<feature type="region of interest" description="Disordered" evidence="1">
    <location>
        <begin position="289"/>
        <end position="324"/>
    </location>
</feature>
<comment type="caution">
    <text evidence="2">The sequence shown here is derived from an EMBL/GenBank/DDBJ whole genome shotgun (WGS) entry which is preliminary data.</text>
</comment>
<dbReference type="InterPro" id="IPR021109">
    <property type="entry name" value="Peptidase_aspartic_dom_sf"/>
</dbReference>
<dbReference type="CDD" id="cd00303">
    <property type="entry name" value="retropepsin_like"/>
    <property type="match status" value="1"/>
</dbReference>
<evidence type="ECO:0000313" key="2">
    <source>
        <dbReference type="EMBL" id="OMH82317.1"/>
    </source>
</evidence>
<dbReference type="GO" id="GO:0008270">
    <property type="term" value="F:zinc ion binding"/>
    <property type="evidence" value="ECO:0007669"/>
    <property type="project" value="InterPro"/>
</dbReference>
<reference evidence="3" key="1">
    <citation type="submission" date="2017-01" db="EMBL/GenBank/DDBJ databases">
        <authorList>
            <person name="Wang Y."/>
            <person name="White M."/>
            <person name="Kvist S."/>
            <person name="Moncalvo J.-M."/>
        </authorList>
    </citation>
    <scope>NUCLEOTIDE SEQUENCE [LARGE SCALE GENOMIC DNA]</scope>
    <source>
        <strain evidence="3">COL-18-3</strain>
    </source>
</reference>
<dbReference type="OrthoDB" id="1047367at2759"/>
<dbReference type="Pfam" id="PF08284">
    <property type="entry name" value="RVP_2"/>
    <property type="match status" value="1"/>
</dbReference>
<accession>A0A1R1PMX9</accession>
<feature type="compositionally biased region" description="Polar residues" evidence="1">
    <location>
        <begin position="308"/>
        <end position="318"/>
    </location>
</feature>
<dbReference type="SUPFAM" id="SSF50630">
    <property type="entry name" value="Acid proteases"/>
    <property type="match status" value="1"/>
</dbReference>
<dbReference type="InterPro" id="IPR036875">
    <property type="entry name" value="Znf_CCHC_sf"/>
</dbReference>
<protein>
    <submittedName>
        <fullName evidence="2">DNA damage-inducible protein 1</fullName>
    </submittedName>
</protein>